<protein>
    <submittedName>
        <fullName evidence="1">DUF1365 domain-containing protein</fullName>
    </submittedName>
</protein>
<evidence type="ECO:0000313" key="1">
    <source>
        <dbReference type="EMBL" id="MBN7799063.1"/>
    </source>
</evidence>
<accession>A0A939DJE9</accession>
<dbReference type="EMBL" id="JAFKCZ010000023">
    <property type="protein sequence ID" value="MBN7799063.1"/>
    <property type="molecule type" value="Genomic_DNA"/>
</dbReference>
<gene>
    <name evidence="1" type="ORF">JYP50_20870</name>
</gene>
<proteinExistence type="predicted"/>
<reference evidence="1" key="1">
    <citation type="submission" date="2021-02" db="EMBL/GenBank/DDBJ databases">
        <title>PHA producing bacteria isolated from coastal sediment in Guangdong, Shenzhen.</title>
        <authorList>
            <person name="Zheng W."/>
            <person name="Yu S."/>
            <person name="Huang Y."/>
        </authorList>
    </citation>
    <scope>NUCLEOTIDE SEQUENCE</scope>
    <source>
        <strain evidence="1">TN14-10</strain>
    </source>
</reference>
<dbReference type="RefSeq" id="WP_206562511.1">
    <property type="nucleotide sequence ID" value="NZ_JAFKCZ010000023.1"/>
</dbReference>
<keyword evidence="2" id="KW-1185">Reference proteome</keyword>
<comment type="caution">
    <text evidence="1">The sequence shown here is derived from an EMBL/GenBank/DDBJ whole genome shotgun (WGS) entry which is preliminary data.</text>
</comment>
<dbReference type="Pfam" id="PF07103">
    <property type="entry name" value="DUF1365"/>
    <property type="match status" value="1"/>
</dbReference>
<evidence type="ECO:0000313" key="2">
    <source>
        <dbReference type="Proteomes" id="UP000664303"/>
    </source>
</evidence>
<name>A0A939DJE9_9GAMM</name>
<dbReference type="InterPro" id="IPR010775">
    <property type="entry name" value="DUF1365"/>
</dbReference>
<sequence>MRSRLYEGWLQHRRLQPRRHQFRYRVFMPYICLEELPDLFRGARLWSLEGRTPASFRRADFLGDPGTELDAAVRARVERETGERPTGPVFMLANLRYFGFNMNPLSCYYCFDRDEKRLEYLVAEVTNTPWNERHSYVLPGPDQGDWLRHDFGKSFHVSPFNPMDMRYRWRSNTPGENLRLHLANTVAGERVFDAGLSMRARPWTTANLNRVLWRYPAMTAQVALGIYWQALKLFAKRVPFHPHPGSPTNGVHHE</sequence>
<dbReference type="PANTHER" id="PTHR33973">
    <property type="entry name" value="OS07G0153300 PROTEIN"/>
    <property type="match status" value="1"/>
</dbReference>
<dbReference type="AlphaFoldDB" id="A0A939DJE9"/>
<dbReference type="Proteomes" id="UP000664303">
    <property type="component" value="Unassembled WGS sequence"/>
</dbReference>
<dbReference type="PANTHER" id="PTHR33973:SF4">
    <property type="entry name" value="OS07G0153300 PROTEIN"/>
    <property type="match status" value="1"/>
</dbReference>
<organism evidence="1 2">
    <name type="scientific">Parahaliea mediterranea</name>
    <dbReference type="NCBI Taxonomy" id="651086"/>
    <lineage>
        <taxon>Bacteria</taxon>
        <taxon>Pseudomonadati</taxon>
        <taxon>Pseudomonadota</taxon>
        <taxon>Gammaproteobacteria</taxon>
        <taxon>Cellvibrionales</taxon>
        <taxon>Halieaceae</taxon>
        <taxon>Parahaliea</taxon>
    </lineage>
</organism>